<reference evidence="2 3" key="2">
    <citation type="submission" date="2007-09" db="EMBL/GenBank/DDBJ databases">
        <authorList>
            <person name="Fulton L."/>
            <person name="Clifton S."/>
            <person name="Fulton B."/>
            <person name="Xu J."/>
            <person name="Minx P."/>
            <person name="Pepin K.H."/>
            <person name="Johnson M."/>
            <person name="Thiruvilangam P."/>
            <person name="Bhonagiri V."/>
            <person name="Nash W.E."/>
            <person name="Mardis E.R."/>
            <person name="Wilson R.K."/>
        </authorList>
    </citation>
    <scope>NUCLEOTIDE SEQUENCE [LARGE SCALE GENOMIC DNA]</scope>
    <source>
        <strain evidence="2 3">M21/2</strain>
    </source>
</reference>
<dbReference type="HOGENOM" id="CLU_077948_2_1_9"/>
<dbReference type="RefSeq" id="WP_005924646.1">
    <property type="nucleotide sequence ID" value="NZ_DS483502.1"/>
</dbReference>
<evidence type="ECO:0008006" key="4">
    <source>
        <dbReference type="Google" id="ProtNLM"/>
    </source>
</evidence>
<protein>
    <recommendedName>
        <fullName evidence="4">DUF1003 domain-containing protein</fullName>
    </recommendedName>
</protein>
<dbReference type="PANTHER" id="PTHR41386">
    <property type="entry name" value="INTEGRAL MEMBRANE PROTEIN-RELATED"/>
    <property type="match status" value="1"/>
</dbReference>
<proteinExistence type="predicted"/>
<dbReference type="Proteomes" id="UP000005945">
    <property type="component" value="Unassembled WGS sequence"/>
</dbReference>
<dbReference type="EMBL" id="ABED02000027">
    <property type="protein sequence ID" value="EDP21171.1"/>
    <property type="molecule type" value="Genomic_DNA"/>
</dbReference>
<dbReference type="Pfam" id="PF06210">
    <property type="entry name" value="DUF1003"/>
    <property type="match status" value="1"/>
</dbReference>
<dbReference type="AlphaFoldDB" id="A8SC84"/>
<evidence type="ECO:0000313" key="3">
    <source>
        <dbReference type="Proteomes" id="UP000005945"/>
    </source>
</evidence>
<sequence length="196" mass="22472">MQKEILINSRLPPKNIHERGVTVMKENRKLLKEVLKDIRHDMTDEEVLNLLADSKISVSPESEKEKYTLGQRAADSIAKFAGSWAFIFSFTGVLILWMVVNTVLAAKAFDPYPFILLNLVLSCVAAIQAPLIMMSQNRQEEKDRRRAENDYKVNLKTEIMIEDLYDKVNAILAKQSALEKRLQNDGKNHTKQQENN</sequence>
<comment type="caution">
    <text evidence="2">The sequence shown here is derived from an EMBL/GenBank/DDBJ whole genome shotgun (WGS) entry which is preliminary data.</text>
</comment>
<keyword evidence="1" id="KW-1133">Transmembrane helix</keyword>
<dbReference type="PANTHER" id="PTHR41386:SF1">
    <property type="entry name" value="MEMBRANE PROTEIN"/>
    <property type="match status" value="1"/>
</dbReference>
<feature type="transmembrane region" description="Helical" evidence="1">
    <location>
        <begin position="112"/>
        <end position="134"/>
    </location>
</feature>
<organism evidence="2 3">
    <name type="scientific">Faecalibacterium prausnitzii M21/2</name>
    <dbReference type="NCBI Taxonomy" id="411485"/>
    <lineage>
        <taxon>Bacteria</taxon>
        <taxon>Bacillati</taxon>
        <taxon>Bacillota</taxon>
        <taxon>Clostridia</taxon>
        <taxon>Eubacteriales</taxon>
        <taxon>Oscillospiraceae</taxon>
        <taxon>Faecalibacterium</taxon>
    </lineage>
</organism>
<keyword evidence="1" id="KW-0812">Transmembrane</keyword>
<accession>A8SC84</accession>
<gene>
    <name evidence="2" type="ORF">FAEPRAM212_01895</name>
</gene>
<dbReference type="GeneID" id="75068599"/>
<feature type="transmembrane region" description="Helical" evidence="1">
    <location>
        <begin position="80"/>
        <end position="100"/>
    </location>
</feature>
<name>A8SC84_9FIRM</name>
<evidence type="ECO:0000313" key="2">
    <source>
        <dbReference type="EMBL" id="EDP21171.1"/>
    </source>
</evidence>
<dbReference type="InterPro" id="IPR010406">
    <property type="entry name" value="DUF1003"/>
</dbReference>
<evidence type="ECO:0000256" key="1">
    <source>
        <dbReference type="SAM" id="Phobius"/>
    </source>
</evidence>
<reference evidence="2 3" key="1">
    <citation type="submission" date="2007-09" db="EMBL/GenBank/DDBJ databases">
        <title>Draft genome sequence of Faecalibacterium prausnitzii M21/2.</title>
        <authorList>
            <person name="Sudarsanam P."/>
            <person name="Ley R."/>
            <person name="Guruge J."/>
            <person name="Turnbaugh P.J."/>
            <person name="Mahowald M."/>
            <person name="Liep D."/>
            <person name="Gordon J."/>
        </authorList>
    </citation>
    <scope>NUCLEOTIDE SEQUENCE [LARGE SCALE GENOMIC DNA]</scope>
    <source>
        <strain evidence="2 3">M21/2</strain>
    </source>
</reference>
<keyword evidence="1" id="KW-0472">Membrane</keyword>